<dbReference type="EMBL" id="CM042039">
    <property type="protein sequence ID" value="KAI3725412.1"/>
    <property type="molecule type" value="Genomic_DNA"/>
</dbReference>
<evidence type="ECO:0000313" key="2">
    <source>
        <dbReference type="Proteomes" id="UP001056120"/>
    </source>
</evidence>
<gene>
    <name evidence="1" type="ORF">L1987_65200</name>
</gene>
<protein>
    <submittedName>
        <fullName evidence="1">Uncharacterized protein</fullName>
    </submittedName>
</protein>
<reference evidence="2" key="1">
    <citation type="journal article" date="2022" name="Mol. Ecol. Resour.">
        <title>The genomes of chicory, endive, great burdock and yacon provide insights into Asteraceae palaeo-polyploidization history and plant inulin production.</title>
        <authorList>
            <person name="Fan W."/>
            <person name="Wang S."/>
            <person name="Wang H."/>
            <person name="Wang A."/>
            <person name="Jiang F."/>
            <person name="Liu H."/>
            <person name="Zhao H."/>
            <person name="Xu D."/>
            <person name="Zhang Y."/>
        </authorList>
    </citation>
    <scope>NUCLEOTIDE SEQUENCE [LARGE SCALE GENOMIC DNA]</scope>
    <source>
        <strain evidence="2">cv. Yunnan</strain>
    </source>
</reference>
<proteinExistence type="predicted"/>
<dbReference type="Proteomes" id="UP001056120">
    <property type="component" value="Linkage Group LG22"/>
</dbReference>
<keyword evidence="2" id="KW-1185">Reference proteome</keyword>
<evidence type="ECO:0000313" key="1">
    <source>
        <dbReference type="EMBL" id="KAI3725412.1"/>
    </source>
</evidence>
<reference evidence="1 2" key="2">
    <citation type="journal article" date="2022" name="Mol. Ecol. Resour.">
        <title>The genomes of chicory, endive, great burdock and yacon provide insights into Asteraceae paleo-polyploidization history and plant inulin production.</title>
        <authorList>
            <person name="Fan W."/>
            <person name="Wang S."/>
            <person name="Wang H."/>
            <person name="Wang A."/>
            <person name="Jiang F."/>
            <person name="Liu H."/>
            <person name="Zhao H."/>
            <person name="Xu D."/>
            <person name="Zhang Y."/>
        </authorList>
    </citation>
    <scope>NUCLEOTIDE SEQUENCE [LARGE SCALE GENOMIC DNA]</scope>
    <source>
        <strain evidence="2">cv. Yunnan</strain>
        <tissue evidence="1">Leaves</tissue>
    </source>
</reference>
<name>A0ACB9BTV6_9ASTR</name>
<organism evidence="1 2">
    <name type="scientific">Smallanthus sonchifolius</name>
    <dbReference type="NCBI Taxonomy" id="185202"/>
    <lineage>
        <taxon>Eukaryota</taxon>
        <taxon>Viridiplantae</taxon>
        <taxon>Streptophyta</taxon>
        <taxon>Embryophyta</taxon>
        <taxon>Tracheophyta</taxon>
        <taxon>Spermatophyta</taxon>
        <taxon>Magnoliopsida</taxon>
        <taxon>eudicotyledons</taxon>
        <taxon>Gunneridae</taxon>
        <taxon>Pentapetalae</taxon>
        <taxon>asterids</taxon>
        <taxon>campanulids</taxon>
        <taxon>Asterales</taxon>
        <taxon>Asteraceae</taxon>
        <taxon>Asteroideae</taxon>
        <taxon>Heliantheae alliance</taxon>
        <taxon>Millerieae</taxon>
        <taxon>Smallanthus</taxon>
    </lineage>
</organism>
<sequence length="297" mass="33695">MEETQEERTTKEAGMLWDLFTNGVVCIEGSGVGLLLISPEGTEFTRALKFSFQTSNNETEYEGLLAGLRWAVEKGARNVRAHVDSLLVANQINEIYEAKGPTMARYLNTCKSLLRQFVSWEVIHIPRSQNNKADALSKIASNFSDPMKAIHLEIIQIPSTEMVEVNTTQQEESWITPIKEYLEKGTLPPERSKAHKLQAKATQYQLHEGTLYRRSFLCPLLRCVDRAEANYLIREIHFGICGIHAGPRVRPQTREASLIGFTHSQAVLKHEYQITQRKFSFKHNLIVIHTCGSVNIV</sequence>
<accession>A0ACB9BTV6</accession>
<comment type="caution">
    <text evidence="1">The sequence shown here is derived from an EMBL/GenBank/DDBJ whole genome shotgun (WGS) entry which is preliminary data.</text>
</comment>